<comment type="caution">
    <text evidence="2">The sequence shown here is derived from an EMBL/GenBank/DDBJ whole genome shotgun (WGS) entry which is preliminary data.</text>
</comment>
<reference evidence="3" key="1">
    <citation type="journal article" date="2019" name="Int. J. Syst. Evol. Microbiol.">
        <title>The Global Catalogue of Microorganisms (GCM) 10K type strain sequencing project: providing services to taxonomists for standard genome sequencing and annotation.</title>
        <authorList>
            <consortium name="The Broad Institute Genomics Platform"/>
            <consortium name="The Broad Institute Genome Sequencing Center for Infectious Disease"/>
            <person name="Wu L."/>
            <person name="Ma J."/>
        </authorList>
    </citation>
    <scope>NUCLEOTIDE SEQUENCE [LARGE SCALE GENOMIC DNA]</scope>
    <source>
        <strain evidence="3">JCM 12774</strain>
    </source>
</reference>
<proteinExistence type="predicted"/>
<evidence type="ECO:0000313" key="3">
    <source>
        <dbReference type="Proteomes" id="UP001500340"/>
    </source>
</evidence>
<dbReference type="RefSeq" id="WP_343860948.1">
    <property type="nucleotide sequence ID" value="NZ_BAAACX010000009.1"/>
</dbReference>
<protein>
    <recommendedName>
        <fullName evidence="4">DUF4181 domain-containing protein</fullName>
    </recommendedName>
</protein>
<dbReference type="EMBL" id="BAAACX010000009">
    <property type="protein sequence ID" value="GAA0390711.1"/>
    <property type="molecule type" value="Genomic_DNA"/>
</dbReference>
<evidence type="ECO:0000256" key="1">
    <source>
        <dbReference type="SAM" id="Phobius"/>
    </source>
</evidence>
<accession>A0ABP3I4U4</accession>
<keyword evidence="1" id="KW-1133">Transmembrane helix</keyword>
<feature type="transmembrane region" description="Helical" evidence="1">
    <location>
        <begin position="12"/>
        <end position="29"/>
    </location>
</feature>
<evidence type="ECO:0008006" key="4">
    <source>
        <dbReference type="Google" id="ProtNLM"/>
    </source>
</evidence>
<evidence type="ECO:0000313" key="2">
    <source>
        <dbReference type="EMBL" id="GAA0390711.1"/>
    </source>
</evidence>
<name>A0ABP3I4U4_9BACL</name>
<gene>
    <name evidence="2" type="ORF">GCM10008933_22070</name>
</gene>
<keyword evidence="1" id="KW-0472">Membrane</keyword>
<keyword evidence="3" id="KW-1185">Reference proteome</keyword>
<feature type="transmembrane region" description="Helical" evidence="1">
    <location>
        <begin position="49"/>
        <end position="68"/>
    </location>
</feature>
<keyword evidence="1" id="KW-0812">Transmembrane</keyword>
<dbReference type="Proteomes" id="UP001500340">
    <property type="component" value="Unassembled WGS sequence"/>
</dbReference>
<organism evidence="2 3">
    <name type="scientific">Paenibacillus motobuensis</name>
    <dbReference type="NCBI Taxonomy" id="295324"/>
    <lineage>
        <taxon>Bacteria</taxon>
        <taxon>Bacillati</taxon>
        <taxon>Bacillota</taxon>
        <taxon>Bacilli</taxon>
        <taxon>Bacillales</taxon>
        <taxon>Paenibacillaceae</taxon>
        <taxon>Paenibacillus</taxon>
    </lineage>
</organism>
<sequence>MTMVTRFIESHSSYYMAALLVGIGLFLRFRYFISYADRKLSYDAAFAKYGGYACLLLSCVVIIVKLIVI</sequence>